<name>X1BQ21_9ZZZZ</name>
<reference evidence="2" key="1">
    <citation type="journal article" date="2014" name="Front. Microbiol.">
        <title>High frequency of phylogenetically diverse reductive dehalogenase-homologous genes in deep subseafloor sedimentary metagenomes.</title>
        <authorList>
            <person name="Kawai M."/>
            <person name="Futagami T."/>
            <person name="Toyoda A."/>
            <person name="Takaki Y."/>
            <person name="Nishi S."/>
            <person name="Hori S."/>
            <person name="Arai W."/>
            <person name="Tsubouchi T."/>
            <person name="Morono Y."/>
            <person name="Uchiyama I."/>
            <person name="Ito T."/>
            <person name="Fujiyama A."/>
            <person name="Inagaki F."/>
            <person name="Takami H."/>
        </authorList>
    </citation>
    <scope>NUCLEOTIDE SEQUENCE</scope>
    <source>
        <strain evidence="2">Expedition CK06-06</strain>
    </source>
</reference>
<evidence type="ECO:0000259" key="1">
    <source>
        <dbReference type="Pfam" id="PF03599"/>
    </source>
</evidence>
<organism evidence="2">
    <name type="scientific">marine sediment metagenome</name>
    <dbReference type="NCBI Taxonomy" id="412755"/>
    <lineage>
        <taxon>unclassified sequences</taxon>
        <taxon>metagenomes</taxon>
        <taxon>ecological metagenomes</taxon>
    </lineage>
</organism>
<feature type="non-terminal residue" evidence="2">
    <location>
        <position position="1"/>
    </location>
</feature>
<feature type="non-terminal residue" evidence="2">
    <location>
        <position position="293"/>
    </location>
</feature>
<dbReference type="InterPro" id="IPR016041">
    <property type="entry name" value="Ac-CoA_synth_d_su_TIM-brl"/>
</dbReference>
<proteinExistence type="predicted"/>
<dbReference type="EMBL" id="BART01019857">
    <property type="protein sequence ID" value="GAG97095.1"/>
    <property type="molecule type" value="Genomic_DNA"/>
</dbReference>
<dbReference type="InterPro" id="IPR011005">
    <property type="entry name" value="Dihydropteroate_synth-like_sf"/>
</dbReference>
<dbReference type="PANTHER" id="PTHR36214">
    <property type="match status" value="1"/>
</dbReference>
<dbReference type="AlphaFoldDB" id="X1BQ21"/>
<feature type="domain" description="CO dehydrogenase/acetyl-CoA synthase delta subunit TIM barrel" evidence="1">
    <location>
        <begin position="6"/>
        <end position="293"/>
    </location>
</feature>
<accession>X1BQ21</accession>
<evidence type="ECO:0000313" key="2">
    <source>
        <dbReference type="EMBL" id="GAG97095.1"/>
    </source>
</evidence>
<dbReference type="Pfam" id="PF03599">
    <property type="entry name" value="CdhD"/>
    <property type="match status" value="1"/>
</dbReference>
<sequence>PPQKPVTIGIGDRAVTIGGEEVLMRHQLTFYNQTALFVEIADDDPDLGDLVKYISELKIERMGDVLTLNGIALRNVSGDKDQFKLAAKKLTELSNLPVMLCSFNTEILLAAAEEIKDKKPLLYAVTKDTWEQIGKFAIQNNLPIVIVSSNLDELMSLSATMQKYGVKEIVLDSGTYFGSGNLSVTYDNIMQLRTGAINKEDVNACWPVIGVPAAYWNQVKIGDEKELWEHQYQEVIMGAVMESIDINLIVLHTGQKKEEIWALLALMTLRQSLFSDPRIYPAVDAGIYKIGEP</sequence>
<protein>
    <recommendedName>
        <fullName evidence="1">CO dehydrogenase/acetyl-CoA synthase delta subunit TIM barrel domain-containing protein</fullName>
    </recommendedName>
</protein>
<dbReference type="SUPFAM" id="SSF51717">
    <property type="entry name" value="Dihydropteroate synthetase-like"/>
    <property type="match status" value="1"/>
</dbReference>
<gene>
    <name evidence="2" type="ORF">S01H4_37039</name>
</gene>
<dbReference type="InterPro" id="IPR051069">
    <property type="entry name" value="ACDS_complex_subunit"/>
</dbReference>
<comment type="caution">
    <text evidence="2">The sequence shown here is derived from an EMBL/GenBank/DDBJ whole genome shotgun (WGS) entry which is preliminary data.</text>
</comment>
<dbReference type="PANTHER" id="PTHR36214:SF3">
    <property type="entry name" value="ACETYL-COA DECARBONYLASE_SYNTHASE COMPLEX SUBUNIT GAMMA"/>
    <property type="match status" value="1"/>
</dbReference>
<dbReference type="Gene3D" id="3.20.20.20">
    <property type="entry name" value="Dihydropteroate synthase-like"/>
    <property type="match status" value="1"/>
</dbReference>